<keyword evidence="5" id="KW-1185">Reference proteome</keyword>
<dbReference type="PANTHER" id="PTHR43695:SF1">
    <property type="entry name" value="RHAMNOGALACTURONAN ACETYLESTERASE"/>
    <property type="match status" value="1"/>
</dbReference>
<protein>
    <submittedName>
        <fullName evidence="4">Rhamnogalacturonan acetylesterase</fullName>
    </submittedName>
</protein>
<comment type="caution">
    <text evidence="4">The sequence shown here is derived from an EMBL/GenBank/DDBJ whole genome shotgun (WGS) entry which is preliminary data.</text>
</comment>
<dbReference type="PANTHER" id="PTHR43695">
    <property type="entry name" value="PUTATIVE (AFU_ORTHOLOGUE AFUA_2G17250)-RELATED"/>
    <property type="match status" value="1"/>
</dbReference>
<evidence type="ECO:0000256" key="1">
    <source>
        <dbReference type="ARBA" id="ARBA00008668"/>
    </source>
</evidence>
<dbReference type="InterPro" id="IPR037459">
    <property type="entry name" value="RhgT-like"/>
</dbReference>
<dbReference type="RefSeq" id="WP_301200865.1">
    <property type="nucleotide sequence ID" value="NZ_JAPDPI010000033.1"/>
</dbReference>
<dbReference type="SUPFAM" id="SSF52266">
    <property type="entry name" value="SGNH hydrolase"/>
    <property type="match status" value="1"/>
</dbReference>
<comment type="similarity">
    <text evidence="1">Belongs to the 'GDSL' lipolytic enzyme family.</text>
</comment>
<proteinExistence type="inferred from homology"/>
<organism evidence="4 5">
    <name type="scientific">Plebeiibacterium marinum</name>
    <dbReference type="NCBI Taxonomy" id="2992111"/>
    <lineage>
        <taxon>Bacteria</taxon>
        <taxon>Pseudomonadati</taxon>
        <taxon>Bacteroidota</taxon>
        <taxon>Bacteroidia</taxon>
        <taxon>Marinilabiliales</taxon>
        <taxon>Marinilabiliaceae</taxon>
        <taxon>Plebeiibacterium</taxon>
    </lineage>
</organism>
<evidence type="ECO:0000313" key="5">
    <source>
        <dbReference type="Proteomes" id="UP001207408"/>
    </source>
</evidence>
<evidence type="ECO:0000313" key="4">
    <source>
        <dbReference type="EMBL" id="MCW3806940.1"/>
    </source>
</evidence>
<accession>A0AAE3MG43</accession>
<gene>
    <name evidence="4" type="ORF">OM074_14990</name>
</gene>
<keyword evidence="2" id="KW-0378">Hydrolase</keyword>
<dbReference type="InterPro" id="IPR013830">
    <property type="entry name" value="SGNH_hydro"/>
</dbReference>
<dbReference type="PROSITE" id="PS51257">
    <property type="entry name" value="PROKAR_LIPOPROTEIN"/>
    <property type="match status" value="1"/>
</dbReference>
<evidence type="ECO:0000259" key="3">
    <source>
        <dbReference type="Pfam" id="PF13472"/>
    </source>
</evidence>
<dbReference type="Pfam" id="PF13472">
    <property type="entry name" value="Lipase_GDSL_2"/>
    <property type="match status" value="1"/>
</dbReference>
<dbReference type="Proteomes" id="UP001207408">
    <property type="component" value="Unassembled WGS sequence"/>
</dbReference>
<evidence type="ECO:0000256" key="2">
    <source>
        <dbReference type="ARBA" id="ARBA00022801"/>
    </source>
</evidence>
<dbReference type="CDD" id="cd01821">
    <property type="entry name" value="Rhamnogalacturan_acetylesterase_like"/>
    <property type="match status" value="1"/>
</dbReference>
<dbReference type="AlphaFoldDB" id="A0AAE3MG43"/>
<dbReference type="Gene3D" id="3.40.50.1110">
    <property type="entry name" value="SGNH hydrolase"/>
    <property type="match status" value="1"/>
</dbReference>
<dbReference type="InterPro" id="IPR036514">
    <property type="entry name" value="SGNH_hydro_sf"/>
</dbReference>
<dbReference type="EMBL" id="JAPDPI010000033">
    <property type="protein sequence ID" value="MCW3806940.1"/>
    <property type="molecule type" value="Genomic_DNA"/>
</dbReference>
<name>A0AAE3MG43_9BACT</name>
<feature type="domain" description="SGNH hydrolase-type esterase" evidence="3">
    <location>
        <begin position="33"/>
        <end position="184"/>
    </location>
</feature>
<reference evidence="4" key="1">
    <citation type="submission" date="2022-10" db="EMBL/GenBank/DDBJ databases">
        <authorList>
            <person name="Yu W.X."/>
        </authorList>
    </citation>
    <scope>NUCLEOTIDE SEQUENCE</scope>
    <source>
        <strain evidence="4">D04</strain>
    </source>
</reference>
<sequence>MKLRIIITSAIAVILAISCIQQKSQKVNIFICGDSTAQSYNPSKTVMRGWAQMLPEYFDKNVNIINKAKAGRSTKSYLAEGRWQEVLDSIKPNDYVIIQFGHNDASTKPERHASYPDYKSNLLKMIKEAKAKQARPILATSIVMRTFKDNALIDDRLKGYPAITRQLADSLNIPLIDTWLKSRDLVIMMGDEPSKELYMWIPAGVDSIRPDGSQDDTHLQAPGAHAIAKIVAKEIKKQNLKDIAEYVVIP</sequence>
<dbReference type="GO" id="GO:0016788">
    <property type="term" value="F:hydrolase activity, acting on ester bonds"/>
    <property type="evidence" value="ECO:0007669"/>
    <property type="project" value="UniProtKB-ARBA"/>
</dbReference>